<reference evidence="2" key="1">
    <citation type="journal article" date="2020" name="Nat. Genet.">
        <title>Genomic diversifications of five Gossypium allopolyploid species and their impact on cotton improvement.</title>
        <authorList>
            <person name="Chen Z.J."/>
            <person name="Sreedasyam A."/>
            <person name="Ando A."/>
            <person name="Song Q."/>
            <person name="De Santiago L.M."/>
            <person name="Hulse-Kemp A.M."/>
            <person name="Ding M."/>
            <person name="Ye W."/>
            <person name="Kirkbride R.C."/>
            <person name="Jenkins J."/>
            <person name="Plott C."/>
            <person name="Lovell J."/>
            <person name="Lin Y.M."/>
            <person name="Vaughn R."/>
            <person name="Liu B."/>
            <person name="Simpson S."/>
            <person name="Scheffler B.E."/>
            <person name="Wen L."/>
            <person name="Saski C.A."/>
            <person name="Grover C.E."/>
            <person name="Hu G."/>
            <person name="Conover J.L."/>
            <person name="Carlson J.W."/>
            <person name="Shu S."/>
            <person name="Boston L.B."/>
            <person name="Williams M."/>
            <person name="Peterson D.G."/>
            <person name="McGee K."/>
            <person name="Jones D.C."/>
            <person name="Wendel J.F."/>
            <person name="Stelly D.M."/>
            <person name="Grimwood J."/>
            <person name="Schmutz J."/>
        </authorList>
    </citation>
    <scope>NUCLEOTIDE SEQUENCE [LARGE SCALE GENOMIC DNA]</scope>
    <source>
        <strain evidence="2">cv. 3-79</strain>
    </source>
</reference>
<sequence length="74" mass="8769">MFILHYNKLSKVFYCLSEKCLMSSPRKDQVENQQAKRNFHNFCCLKQRPRENNVNIPTIKGLYCPSDKCLMNNP</sequence>
<accession>A0A5J5P141</accession>
<proteinExistence type="predicted"/>
<dbReference type="AlphaFoldDB" id="A0A5J5P141"/>
<organism evidence="1 2">
    <name type="scientific">Gossypium barbadense</name>
    <name type="common">Sea Island cotton</name>
    <name type="synonym">Hibiscus barbadensis</name>
    <dbReference type="NCBI Taxonomy" id="3634"/>
    <lineage>
        <taxon>Eukaryota</taxon>
        <taxon>Viridiplantae</taxon>
        <taxon>Streptophyta</taxon>
        <taxon>Embryophyta</taxon>
        <taxon>Tracheophyta</taxon>
        <taxon>Spermatophyta</taxon>
        <taxon>Magnoliopsida</taxon>
        <taxon>eudicotyledons</taxon>
        <taxon>Gunneridae</taxon>
        <taxon>Pentapetalae</taxon>
        <taxon>rosids</taxon>
        <taxon>malvids</taxon>
        <taxon>Malvales</taxon>
        <taxon>Malvaceae</taxon>
        <taxon>Malvoideae</taxon>
        <taxon>Gossypium</taxon>
    </lineage>
</organism>
<gene>
    <name evidence="1" type="ORF">ES319_D12G208500v1</name>
</gene>
<protein>
    <submittedName>
        <fullName evidence="1">Uncharacterized protein</fullName>
    </submittedName>
</protein>
<dbReference type="Proteomes" id="UP000327439">
    <property type="component" value="Chromosome D12"/>
</dbReference>
<evidence type="ECO:0000313" key="1">
    <source>
        <dbReference type="EMBL" id="KAB2000106.1"/>
    </source>
</evidence>
<keyword evidence="2" id="KW-1185">Reference proteome</keyword>
<name>A0A5J5P141_GOSBA</name>
<evidence type="ECO:0000313" key="2">
    <source>
        <dbReference type="Proteomes" id="UP000327439"/>
    </source>
</evidence>
<dbReference type="EMBL" id="CM018226">
    <property type="protein sequence ID" value="KAB2000106.1"/>
    <property type="molecule type" value="Genomic_DNA"/>
</dbReference>